<keyword evidence="2" id="KW-0004">4Fe-4S</keyword>
<dbReference type="AlphaFoldDB" id="A0A4Q9B6B7"/>
<dbReference type="InterPro" id="IPR058240">
    <property type="entry name" value="rSAM_sf"/>
</dbReference>
<dbReference type="PANTHER" id="PTHR11228">
    <property type="entry name" value="RADICAL SAM DOMAIN PROTEIN"/>
    <property type="match status" value="1"/>
</dbReference>
<organism evidence="8 9">
    <name type="scientific">Thermus thermamylovorans</name>
    <dbReference type="NCBI Taxonomy" id="2509362"/>
    <lineage>
        <taxon>Bacteria</taxon>
        <taxon>Thermotogati</taxon>
        <taxon>Deinococcota</taxon>
        <taxon>Deinococci</taxon>
        <taxon>Thermales</taxon>
        <taxon>Thermaceae</taxon>
        <taxon>Thermus</taxon>
    </lineage>
</organism>
<comment type="cofactor">
    <cofactor evidence="1">
        <name>[4Fe-4S] cluster</name>
        <dbReference type="ChEBI" id="CHEBI:49883"/>
    </cofactor>
</comment>
<evidence type="ECO:0000313" key="9">
    <source>
        <dbReference type="Proteomes" id="UP000292858"/>
    </source>
</evidence>
<evidence type="ECO:0000256" key="3">
    <source>
        <dbReference type="ARBA" id="ARBA00022691"/>
    </source>
</evidence>
<feature type="domain" description="Radical SAM core" evidence="7">
    <location>
        <begin position="6"/>
        <end position="221"/>
    </location>
</feature>
<dbReference type="SFLD" id="SFLDG01386">
    <property type="entry name" value="main_SPASM_domain-containing"/>
    <property type="match status" value="1"/>
</dbReference>
<evidence type="ECO:0000256" key="2">
    <source>
        <dbReference type="ARBA" id="ARBA00022485"/>
    </source>
</evidence>
<keyword evidence="3" id="KW-0949">S-adenosyl-L-methionine</keyword>
<dbReference type="RefSeq" id="WP_130840776.1">
    <property type="nucleotide sequence ID" value="NZ_SIJL01000003.1"/>
</dbReference>
<keyword evidence="9" id="KW-1185">Reference proteome</keyword>
<evidence type="ECO:0000256" key="6">
    <source>
        <dbReference type="ARBA" id="ARBA00023014"/>
    </source>
</evidence>
<dbReference type="GO" id="GO:0003824">
    <property type="term" value="F:catalytic activity"/>
    <property type="evidence" value="ECO:0007669"/>
    <property type="project" value="InterPro"/>
</dbReference>
<accession>A0A4Q9B6B7</accession>
<dbReference type="InterPro" id="IPR007197">
    <property type="entry name" value="rSAM"/>
</dbReference>
<dbReference type="SFLD" id="SFLDG01067">
    <property type="entry name" value="SPASM/twitch_domain_containing"/>
    <property type="match status" value="1"/>
</dbReference>
<dbReference type="Gene3D" id="3.20.20.70">
    <property type="entry name" value="Aldolase class I"/>
    <property type="match status" value="1"/>
</dbReference>
<dbReference type="SUPFAM" id="SSF102114">
    <property type="entry name" value="Radical SAM enzymes"/>
    <property type="match status" value="1"/>
</dbReference>
<dbReference type="CDD" id="cd21123">
    <property type="entry name" value="SPASM_MftC-like"/>
    <property type="match status" value="1"/>
</dbReference>
<dbReference type="InterPro" id="IPR013785">
    <property type="entry name" value="Aldolase_TIM"/>
</dbReference>
<dbReference type="SFLD" id="SFLDS00029">
    <property type="entry name" value="Radical_SAM"/>
    <property type="match status" value="1"/>
</dbReference>
<evidence type="ECO:0000259" key="7">
    <source>
        <dbReference type="PROSITE" id="PS51918"/>
    </source>
</evidence>
<evidence type="ECO:0000256" key="4">
    <source>
        <dbReference type="ARBA" id="ARBA00022723"/>
    </source>
</evidence>
<comment type="caution">
    <text evidence="8">The sequence shown here is derived from an EMBL/GenBank/DDBJ whole genome shotgun (WGS) entry which is preliminary data.</text>
</comment>
<evidence type="ECO:0000313" key="8">
    <source>
        <dbReference type="EMBL" id="TBH21256.1"/>
    </source>
</evidence>
<keyword evidence="5" id="KW-0408">Iron</keyword>
<dbReference type="GO" id="GO:0051539">
    <property type="term" value="F:4 iron, 4 sulfur cluster binding"/>
    <property type="evidence" value="ECO:0007669"/>
    <property type="project" value="UniProtKB-KW"/>
</dbReference>
<keyword evidence="6" id="KW-0411">Iron-sulfur</keyword>
<evidence type="ECO:0000256" key="5">
    <source>
        <dbReference type="ARBA" id="ARBA00023004"/>
    </source>
</evidence>
<name>A0A4Q9B6B7_9DEIN</name>
<dbReference type="InterPro" id="IPR050377">
    <property type="entry name" value="Radical_SAM_PqqE_MftC-like"/>
</dbReference>
<protein>
    <submittedName>
        <fullName evidence="8">Radical SAM protein</fullName>
    </submittedName>
</protein>
<dbReference type="PROSITE" id="PS51918">
    <property type="entry name" value="RADICAL_SAM"/>
    <property type="match status" value="1"/>
</dbReference>
<dbReference type="InterPro" id="IPR017200">
    <property type="entry name" value="PqqE-like"/>
</dbReference>
<dbReference type="PANTHER" id="PTHR11228:SF34">
    <property type="entry name" value="TUNGSTEN-CONTAINING ALDEHYDE FERREDOXIN OXIDOREDUCTASE COFACTOR MODIFYING PROTEIN"/>
    <property type="match status" value="1"/>
</dbReference>
<gene>
    <name evidence="8" type="ORF">ETP66_03850</name>
</gene>
<evidence type="ECO:0000256" key="1">
    <source>
        <dbReference type="ARBA" id="ARBA00001966"/>
    </source>
</evidence>
<proteinExistence type="predicted"/>
<dbReference type="Proteomes" id="UP000292858">
    <property type="component" value="Unassembled WGS sequence"/>
</dbReference>
<dbReference type="GO" id="GO:0046872">
    <property type="term" value="F:metal ion binding"/>
    <property type="evidence" value="ECO:0007669"/>
    <property type="project" value="UniProtKB-KW"/>
</dbReference>
<reference evidence="8 9" key="1">
    <citation type="submission" date="2019-02" db="EMBL/GenBank/DDBJ databases">
        <title>Thermus sp. a novel from hot spring.</title>
        <authorList>
            <person name="Zhao Z."/>
        </authorList>
    </citation>
    <scope>NUCLEOTIDE SEQUENCE [LARGE SCALE GENOMIC DNA]</scope>
    <source>
        <strain evidence="8 9">CFH 72773T</strain>
    </source>
</reference>
<dbReference type="PIRSF" id="PIRSF037420">
    <property type="entry name" value="PQQ_syn_pqqE"/>
    <property type="match status" value="1"/>
</dbReference>
<sequence length="361" mass="39790">MKPDLHRFPLLVAWEMTRACLLACQHCRASAVPDPLPGELTTEEGLALLRELATYTPKPILLPTGGDPLARPDLFLLLEEAWRLGIRVGLTPAVTPRLTREVVVRFRELGVHQMALSLDGATPEAHDGFRGVPGTFALALEALDWAQEVGLLTQVNTTVTRRTAKELPGIAEVLGQKRVATWEVFFLVPVGRGALLEQLSPEEYEEAMHLLYDLSRRYPFRVRTVEAPMFRRVVLERRRGGGEDGALVGEGRGVHLSDGYGFAFVSATGEVYPSGFLPLSAGNVRERPLLDIYRNSPLFLELRNRALLKGKCGVCEYRELCGGSRARAWAETGDHLAQDPRCAYQPQRPGRLSLGPAPGLA</sequence>
<dbReference type="OrthoDB" id="9782387at2"/>
<dbReference type="CDD" id="cd01335">
    <property type="entry name" value="Radical_SAM"/>
    <property type="match status" value="1"/>
</dbReference>
<dbReference type="EMBL" id="SIJL01000003">
    <property type="protein sequence ID" value="TBH21256.1"/>
    <property type="molecule type" value="Genomic_DNA"/>
</dbReference>
<keyword evidence="4" id="KW-0479">Metal-binding</keyword>
<dbReference type="Pfam" id="PF04055">
    <property type="entry name" value="Radical_SAM"/>
    <property type="match status" value="1"/>
</dbReference>